<dbReference type="InterPro" id="IPR003439">
    <property type="entry name" value="ABC_transporter-like_ATP-bd"/>
</dbReference>
<dbReference type="PROSITE" id="PS50893">
    <property type="entry name" value="ABC_TRANSPORTER_2"/>
    <property type="match status" value="1"/>
</dbReference>
<dbReference type="PANTHER" id="PTHR42788:SF13">
    <property type="entry name" value="ALIPHATIC SULFONATES IMPORT ATP-BINDING PROTEIN SSUB"/>
    <property type="match status" value="1"/>
</dbReference>
<evidence type="ECO:0000313" key="8">
    <source>
        <dbReference type="Proteomes" id="UP000782519"/>
    </source>
</evidence>
<keyword evidence="2" id="KW-0813">Transport</keyword>
<dbReference type="Gene3D" id="3.40.50.300">
    <property type="entry name" value="P-loop containing nucleotide triphosphate hydrolases"/>
    <property type="match status" value="1"/>
</dbReference>
<dbReference type="PROSITE" id="PS00211">
    <property type="entry name" value="ABC_TRANSPORTER_1"/>
    <property type="match status" value="1"/>
</dbReference>
<accession>A0A933RZX9</accession>
<keyword evidence="3" id="KW-0547">Nucleotide-binding</keyword>
<gene>
    <name evidence="7" type="ORF">HZA66_20440</name>
</gene>
<protein>
    <submittedName>
        <fullName evidence="7">ABC transporter ATP-binding protein</fullName>
    </submittedName>
</protein>
<reference evidence="7" key="1">
    <citation type="submission" date="2020-07" db="EMBL/GenBank/DDBJ databases">
        <title>Huge and variable diversity of episymbiotic CPR bacteria and DPANN archaea in groundwater ecosystems.</title>
        <authorList>
            <person name="He C.Y."/>
            <person name="Keren R."/>
            <person name="Whittaker M."/>
            <person name="Farag I.F."/>
            <person name="Doudna J."/>
            <person name="Cate J.H.D."/>
            <person name="Banfield J.F."/>
        </authorList>
    </citation>
    <scope>NUCLEOTIDE SEQUENCE</scope>
    <source>
        <strain evidence="7">NC_groundwater_1818_Pr3_B-0.1um_66_35</strain>
    </source>
</reference>
<organism evidence="7 8">
    <name type="scientific">Rhodopseudomonas palustris</name>
    <dbReference type="NCBI Taxonomy" id="1076"/>
    <lineage>
        <taxon>Bacteria</taxon>
        <taxon>Pseudomonadati</taxon>
        <taxon>Pseudomonadota</taxon>
        <taxon>Alphaproteobacteria</taxon>
        <taxon>Hyphomicrobiales</taxon>
        <taxon>Nitrobacteraceae</taxon>
        <taxon>Rhodopseudomonas</taxon>
    </lineage>
</organism>
<comment type="similarity">
    <text evidence="1">Belongs to the ABC transporter superfamily.</text>
</comment>
<dbReference type="Proteomes" id="UP000782519">
    <property type="component" value="Unassembled WGS sequence"/>
</dbReference>
<evidence type="ECO:0000259" key="6">
    <source>
        <dbReference type="PROSITE" id="PS50893"/>
    </source>
</evidence>
<dbReference type="InterPro" id="IPR027417">
    <property type="entry name" value="P-loop_NTPase"/>
</dbReference>
<dbReference type="InterPro" id="IPR050166">
    <property type="entry name" value="ABC_transporter_ATP-bind"/>
</dbReference>
<dbReference type="SUPFAM" id="SSF52540">
    <property type="entry name" value="P-loop containing nucleoside triphosphate hydrolases"/>
    <property type="match status" value="1"/>
</dbReference>
<keyword evidence="4 7" id="KW-0067">ATP-binding</keyword>
<name>A0A933RZX9_RHOPL</name>
<feature type="domain" description="ABC transporter" evidence="6">
    <location>
        <begin position="15"/>
        <end position="246"/>
    </location>
</feature>
<evidence type="ECO:0000256" key="4">
    <source>
        <dbReference type="ARBA" id="ARBA00022840"/>
    </source>
</evidence>
<dbReference type="GO" id="GO:0005524">
    <property type="term" value="F:ATP binding"/>
    <property type="evidence" value="ECO:0007669"/>
    <property type="project" value="UniProtKB-KW"/>
</dbReference>
<comment type="caution">
    <text evidence="7">The sequence shown here is derived from an EMBL/GenBank/DDBJ whole genome shotgun (WGS) entry which is preliminary data.</text>
</comment>
<dbReference type="PANTHER" id="PTHR42788">
    <property type="entry name" value="TAURINE IMPORT ATP-BINDING PROTEIN-RELATED"/>
    <property type="match status" value="1"/>
</dbReference>
<dbReference type="InterPro" id="IPR017871">
    <property type="entry name" value="ABC_transporter-like_CS"/>
</dbReference>
<dbReference type="Pfam" id="PF00005">
    <property type="entry name" value="ABC_tran"/>
    <property type="match status" value="1"/>
</dbReference>
<evidence type="ECO:0000313" key="7">
    <source>
        <dbReference type="EMBL" id="MBI5131816.1"/>
    </source>
</evidence>
<dbReference type="EMBL" id="JACRJB010000056">
    <property type="protein sequence ID" value="MBI5131816.1"/>
    <property type="molecule type" value="Genomic_DNA"/>
</dbReference>
<dbReference type="GO" id="GO:0016887">
    <property type="term" value="F:ATP hydrolysis activity"/>
    <property type="evidence" value="ECO:0007669"/>
    <property type="project" value="InterPro"/>
</dbReference>
<evidence type="ECO:0000256" key="3">
    <source>
        <dbReference type="ARBA" id="ARBA00022741"/>
    </source>
</evidence>
<evidence type="ECO:0000256" key="1">
    <source>
        <dbReference type="ARBA" id="ARBA00005417"/>
    </source>
</evidence>
<dbReference type="InterPro" id="IPR003593">
    <property type="entry name" value="AAA+_ATPase"/>
</dbReference>
<evidence type="ECO:0000256" key="5">
    <source>
        <dbReference type="ARBA" id="ARBA00024722"/>
    </source>
</evidence>
<comment type="function">
    <text evidence="5">Involved in beta-(1--&gt;2)glucan export. Transmembrane domains (TMD) form a pore in the inner membrane and the ATP-binding domain (NBD) is responsible for energy generation.</text>
</comment>
<sequence length="272" mass="29346">MLDPTASRGAAPVILEVRDLGKVYDASNGPVEALRGANLTVRKGEFICLLGASGCGKSTLLRIVAGFEQATQGSVAVYGCEVDGPGPDRGMVFQDYALFPWLTVEQNIGFGPSHRRIAPKEVAKLTEKFMAMVGLTAFADRYPHQLSGGMKQRVAIARVLANDADILLMDEPFGALDALTRSALQEELIELWRTTKLTVIFVTHSVEEAVLLADRVVVMTAGPGRIDCEVEVDLPRPRDVASVEFNALRRDVTRRLTSHIGGSRPVAATADS</sequence>
<dbReference type="CDD" id="cd03293">
    <property type="entry name" value="ABC_NrtD_SsuB_transporters"/>
    <property type="match status" value="1"/>
</dbReference>
<proteinExistence type="inferred from homology"/>
<evidence type="ECO:0000256" key="2">
    <source>
        <dbReference type="ARBA" id="ARBA00022448"/>
    </source>
</evidence>
<dbReference type="AlphaFoldDB" id="A0A933RZX9"/>
<dbReference type="SMART" id="SM00382">
    <property type="entry name" value="AAA"/>
    <property type="match status" value="1"/>
</dbReference>